<feature type="compositionally biased region" description="Polar residues" evidence="1">
    <location>
        <begin position="539"/>
        <end position="551"/>
    </location>
</feature>
<proteinExistence type="predicted"/>
<feature type="compositionally biased region" description="Polar residues" evidence="1">
    <location>
        <begin position="231"/>
        <end position="244"/>
    </location>
</feature>
<feature type="compositionally biased region" description="Acidic residues" evidence="1">
    <location>
        <begin position="1180"/>
        <end position="1193"/>
    </location>
</feature>
<dbReference type="InterPro" id="IPR035969">
    <property type="entry name" value="Rab-GAP_TBC_sf"/>
</dbReference>
<feature type="compositionally biased region" description="Low complexity" evidence="1">
    <location>
        <begin position="16"/>
        <end position="35"/>
    </location>
</feature>
<dbReference type="EMBL" id="CENE01000001">
    <property type="protein sequence ID" value="CEQ38586.1"/>
    <property type="molecule type" value="Genomic_DNA"/>
</dbReference>
<keyword evidence="2" id="KW-0472">Membrane</keyword>
<dbReference type="Proteomes" id="UP000243876">
    <property type="component" value="Unassembled WGS sequence"/>
</dbReference>
<dbReference type="PANTHER" id="PTHR22957">
    <property type="entry name" value="TBC1 DOMAIN FAMILY MEMBER GTPASE-ACTIVATING PROTEIN"/>
    <property type="match status" value="1"/>
</dbReference>
<feature type="non-terminal residue" evidence="4">
    <location>
        <position position="1"/>
    </location>
</feature>
<dbReference type="InterPro" id="IPR000195">
    <property type="entry name" value="Rab-GAP-TBC_dom"/>
</dbReference>
<dbReference type="SUPFAM" id="SSF47923">
    <property type="entry name" value="Ypt/Rab-GAP domain of gyp1p"/>
    <property type="match status" value="2"/>
</dbReference>
<feature type="region of interest" description="Disordered" evidence="1">
    <location>
        <begin position="719"/>
        <end position="1193"/>
    </location>
</feature>
<sequence length="1193" mass="126018">MQRHIERVQRFEALLGSPSSSSASSTGPSTSGASAIETRANWREGAGALVDGYGDEARREELRRLSLEGIPDEPPHIRPAAYHSLLNLQPSSSLLEQYSAFIAEIDSRISSLPPLLPNRPLDRYDRLLREIERDVDRTFGALAWFGQEPEEGVKIKAGGQEDVLWKRIGMLDEMDRRAATELASGSSSGPTSPTSSSSNGPKSPPPTLTLNLPSESNEASDSVDIPPSPVTPTARTPRASTFPTSRPAPALRPATRRQALLRPLFVYAFLNPGVSFVQGMTYLAAVFFYVFSSPSASAFEAEASTFFAFGALLSQLRDLYVPTLDGTSSPRTLARGAASGSGLTAPTGLGATIGRFNGLLMWLDPTVADAMDRKGVEMGGVVMRWLTTLFANEASCFPSRVISLYPPEHEQQPVEALSPVLGHLVDLALAIVLMERATFISPYSSMQKIFGVLQSPQIEGASVDRLLALAWDLRERRLGRAKRASVTSDSSKATVSNIKSAAVGLRQKLWSAASPPSTPSQRKFGVAPSEASEFDLDETSSVADSEASLSRPSRGRFGSLAFSSPRSPAGDLANNVTVIDGKLLPPPPARIDEQDTIASLIEDELRSAILSSPDPNDYGLDDDEEAAGPSFLGRATSGWGGWKTSLSRFASSDTAATLSKRATNLQLAAAQSASSATSRLQSSDAAATLFKATTNVAIQAQLLRDQLAEQGPERLSKIREAATGASGRLMASTGSERGERRPGSPSEVPFTPPGGNRFASPLSSPPLGSAEMGRTGSGGGPRPLLLSGSARRAQNGSMDDGALSPASSRRSSIVGTRSPSMSPAASRAPLLSPDLSIPPLSRSPSRGAHGRSASHFDTPSRAPAATVRPRSSSTAQHSLASSKMQDDDTPINSLRLQDGGSKLRRGVGSRSSNAHQEDSTSSTSAESMQRGWALSDAPVQPKERIELPPLNMGLGFDPSMISESIEPPSASASSGANGVPTSPYGGLNENASPGIANEAPFSPPIETVDPPPSFSAPLPPRRSSLTDSHSTSPLPRKSSLASSTSPTEQPFHPPATPASSSGPTEQPFDPSMATASPPADDTPISPGPSQPAPLQRSKIVRRPAATRKRTSRSSIAGSIDLSSKDERRIASEFLTRSNSRKTLEGEPSTGYLDDAASTGSRRSLHRRQESGGGSRMSQYDEMEFLDAYGEGEP</sequence>
<evidence type="ECO:0000313" key="4">
    <source>
        <dbReference type="EMBL" id="CEQ38586.1"/>
    </source>
</evidence>
<dbReference type="PANTHER" id="PTHR22957:SF27">
    <property type="entry name" value="TBC1 DOMAIN FAMILY MEMBER 13"/>
    <property type="match status" value="1"/>
</dbReference>
<feature type="compositionally biased region" description="Basic residues" evidence="1">
    <location>
        <begin position="1098"/>
        <end position="1111"/>
    </location>
</feature>
<dbReference type="GO" id="GO:0006886">
    <property type="term" value="P:intracellular protein transport"/>
    <property type="evidence" value="ECO:0007669"/>
    <property type="project" value="TreeGrafter"/>
</dbReference>
<feature type="region of interest" description="Disordered" evidence="1">
    <location>
        <begin position="179"/>
        <end position="251"/>
    </location>
</feature>
<dbReference type="Pfam" id="PF00566">
    <property type="entry name" value="RabGAP-TBC"/>
    <property type="match status" value="1"/>
</dbReference>
<organism evidence="4 5">
    <name type="scientific">Sporidiobolus salmonicolor</name>
    <name type="common">Yeast-like fungus</name>
    <name type="synonym">Sporobolomyces salmonicolor</name>
    <dbReference type="NCBI Taxonomy" id="5005"/>
    <lineage>
        <taxon>Eukaryota</taxon>
        <taxon>Fungi</taxon>
        <taxon>Dikarya</taxon>
        <taxon>Basidiomycota</taxon>
        <taxon>Pucciniomycotina</taxon>
        <taxon>Microbotryomycetes</taxon>
        <taxon>Sporidiobolales</taxon>
        <taxon>Sporidiobolaceae</taxon>
        <taxon>Sporobolomyces</taxon>
    </lineage>
</organism>
<gene>
    <name evidence="4" type="primary">SPOSA6832_00012</name>
</gene>
<feature type="compositionally biased region" description="Polar residues" evidence="1">
    <location>
        <begin position="1026"/>
        <end position="1048"/>
    </location>
</feature>
<feature type="compositionally biased region" description="Low complexity" evidence="1">
    <location>
        <begin position="818"/>
        <end position="845"/>
    </location>
</feature>
<feature type="transmembrane region" description="Helical" evidence="2">
    <location>
        <begin position="264"/>
        <end position="291"/>
    </location>
</feature>
<feature type="compositionally biased region" description="Low complexity" evidence="1">
    <location>
        <begin position="961"/>
        <end position="974"/>
    </location>
</feature>
<feature type="compositionally biased region" description="Low complexity" evidence="1">
    <location>
        <begin position="184"/>
        <end position="201"/>
    </location>
</feature>
<dbReference type="SMART" id="SM00164">
    <property type="entry name" value="TBC"/>
    <property type="match status" value="1"/>
</dbReference>
<dbReference type="Gene3D" id="1.10.8.270">
    <property type="entry name" value="putative rabgap domain of human tbc1 domain family member 14 like domains"/>
    <property type="match status" value="1"/>
</dbReference>
<feature type="compositionally biased region" description="Pro residues" evidence="1">
    <location>
        <begin position="1009"/>
        <end position="1020"/>
    </location>
</feature>
<evidence type="ECO:0000256" key="1">
    <source>
        <dbReference type="SAM" id="MobiDB-lite"/>
    </source>
</evidence>
<keyword evidence="2" id="KW-1133">Transmembrane helix</keyword>
<evidence type="ECO:0000259" key="3">
    <source>
        <dbReference type="PROSITE" id="PS50086"/>
    </source>
</evidence>
<evidence type="ECO:0000256" key="2">
    <source>
        <dbReference type="SAM" id="Phobius"/>
    </source>
</evidence>
<feature type="region of interest" description="Disordered" evidence="1">
    <location>
        <begin position="510"/>
        <end position="564"/>
    </location>
</feature>
<feature type="region of interest" description="Disordered" evidence="1">
    <location>
        <begin position="14"/>
        <end position="38"/>
    </location>
</feature>
<dbReference type="AlphaFoldDB" id="A0A0D6EF98"/>
<dbReference type="PROSITE" id="PS50086">
    <property type="entry name" value="TBC_RABGAP"/>
    <property type="match status" value="1"/>
</dbReference>
<evidence type="ECO:0000313" key="5">
    <source>
        <dbReference type="Proteomes" id="UP000243876"/>
    </source>
</evidence>
<keyword evidence="5" id="KW-1185">Reference proteome</keyword>
<dbReference type="GO" id="GO:0005096">
    <property type="term" value="F:GTPase activator activity"/>
    <property type="evidence" value="ECO:0007669"/>
    <property type="project" value="TreeGrafter"/>
</dbReference>
<reference evidence="5" key="1">
    <citation type="submission" date="2015-02" db="EMBL/GenBank/DDBJ databases">
        <authorList>
            <person name="Gon?alves P."/>
        </authorList>
    </citation>
    <scope>NUCLEOTIDE SEQUENCE [LARGE SCALE GENOMIC DNA]</scope>
</reference>
<feature type="compositionally biased region" description="Polar residues" evidence="1">
    <location>
        <begin position="909"/>
        <end position="927"/>
    </location>
</feature>
<dbReference type="Gene3D" id="1.10.472.80">
    <property type="entry name" value="Ypt/Rab-GAP domain of gyp1p, domain 3"/>
    <property type="match status" value="1"/>
</dbReference>
<accession>A0A0D6EF98</accession>
<feature type="compositionally biased region" description="Polar residues" evidence="1">
    <location>
        <begin position="805"/>
        <end position="817"/>
    </location>
</feature>
<feature type="compositionally biased region" description="Low complexity" evidence="1">
    <location>
        <begin position="871"/>
        <end position="882"/>
    </location>
</feature>
<name>A0A0D6EF98_SPOSA</name>
<dbReference type="OrthoDB" id="29853at2759"/>
<keyword evidence="2" id="KW-0812">Transmembrane</keyword>
<protein>
    <submittedName>
        <fullName evidence="4">SPOSA6832_00012-mRNA-1:cds</fullName>
    </submittedName>
</protein>
<feature type="domain" description="Rab-GAP TBC" evidence="3">
    <location>
        <begin position="72"/>
        <end position="412"/>
    </location>
</feature>